<protein>
    <recommendedName>
        <fullName evidence="16">All-trans-retinol 13,14-reductase</fullName>
        <ecNumber evidence="15">1.3.99.23</ecNumber>
    </recommendedName>
</protein>
<evidence type="ECO:0000256" key="8">
    <source>
        <dbReference type="ARBA" id="ARBA00022824"/>
    </source>
</evidence>
<comment type="catalytic activity">
    <reaction evidence="17">
        <text>all-trans-13,14-dihydroretinol + A = all-trans-retinol + AH2</text>
        <dbReference type="Rhea" id="RHEA:19193"/>
        <dbReference type="ChEBI" id="CHEBI:13193"/>
        <dbReference type="ChEBI" id="CHEBI:17336"/>
        <dbReference type="ChEBI" id="CHEBI:17499"/>
        <dbReference type="ChEBI" id="CHEBI:52075"/>
        <dbReference type="EC" id="1.3.99.23"/>
    </reaction>
</comment>
<comment type="cofactor">
    <cofactor evidence="3">
        <name>FAD</name>
        <dbReference type="ChEBI" id="CHEBI:57692"/>
    </cofactor>
</comment>
<evidence type="ECO:0000313" key="20">
    <source>
        <dbReference type="RefSeq" id="XP_033805044.1"/>
    </source>
</evidence>
<evidence type="ECO:0000256" key="18">
    <source>
        <dbReference type="SAM" id="SignalP"/>
    </source>
</evidence>
<keyword evidence="10" id="KW-0521">NADP</keyword>
<evidence type="ECO:0000256" key="5">
    <source>
        <dbReference type="ARBA" id="ARBA00005855"/>
    </source>
</evidence>
<evidence type="ECO:0000256" key="13">
    <source>
        <dbReference type="ARBA" id="ARBA00023098"/>
    </source>
</evidence>
<evidence type="ECO:0000256" key="4">
    <source>
        <dbReference type="ARBA" id="ARBA00004406"/>
    </source>
</evidence>
<dbReference type="PANTHER" id="PTHR46091:SF1">
    <property type="entry name" value="ALL-TRANS-RETINOL 13,14-REDUCTASE"/>
    <property type="match status" value="1"/>
</dbReference>
<evidence type="ECO:0000256" key="14">
    <source>
        <dbReference type="ARBA" id="ARBA00023136"/>
    </source>
</evidence>
<dbReference type="GeneID" id="117362574"/>
<feature type="chain" id="PRO_5028110141" description="All-trans-retinol 13,14-reductase" evidence="18">
    <location>
        <begin position="22"/>
        <end position="610"/>
    </location>
</feature>
<comment type="cofactor">
    <cofactor evidence="2">
        <name>NADP(+)</name>
        <dbReference type="ChEBI" id="CHEBI:58349"/>
    </cofactor>
</comment>
<keyword evidence="14" id="KW-0472">Membrane</keyword>
<evidence type="ECO:0000256" key="1">
    <source>
        <dbReference type="ARBA" id="ARBA00001911"/>
    </source>
</evidence>
<evidence type="ECO:0000256" key="10">
    <source>
        <dbReference type="ARBA" id="ARBA00022857"/>
    </source>
</evidence>
<evidence type="ECO:0000256" key="7">
    <source>
        <dbReference type="ARBA" id="ARBA00022729"/>
    </source>
</evidence>
<evidence type="ECO:0000256" key="17">
    <source>
        <dbReference type="ARBA" id="ARBA00048815"/>
    </source>
</evidence>
<evidence type="ECO:0000256" key="6">
    <source>
        <dbReference type="ARBA" id="ARBA00022630"/>
    </source>
</evidence>
<keyword evidence="12" id="KW-0520">NAD</keyword>
<keyword evidence="11" id="KW-0560">Oxidoreductase</keyword>
<dbReference type="SUPFAM" id="SSF51905">
    <property type="entry name" value="FAD/NAD(P)-binding domain"/>
    <property type="match status" value="1"/>
</dbReference>
<dbReference type="Pfam" id="PF13450">
    <property type="entry name" value="NAD_binding_8"/>
    <property type="match status" value="1"/>
</dbReference>
<evidence type="ECO:0000256" key="3">
    <source>
        <dbReference type="ARBA" id="ARBA00001974"/>
    </source>
</evidence>
<evidence type="ECO:0000313" key="19">
    <source>
        <dbReference type="Proteomes" id="UP000515159"/>
    </source>
</evidence>
<dbReference type="Proteomes" id="UP000515159">
    <property type="component" value="Chromosome 6"/>
</dbReference>
<dbReference type="OrthoDB" id="38045at2759"/>
<comment type="similarity">
    <text evidence="5">Belongs to the carotenoid/retinoid oxidoreductase family. CrtISO subfamily.</text>
</comment>
<evidence type="ECO:0000256" key="16">
    <source>
        <dbReference type="ARBA" id="ARBA00041141"/>
    </source>
</evidence>
<dbReference type="Gene3D" id="3.50.50.60">
    <property type="entry name" value="FAD/NAD(P)-binding domain"/>
    <property type="match status" value="2"/>
</dbReference>
<evidence type="ECO:0000256" key="12">
    <source>
        <dbReference type="ARBA" id="ARBA00023027"/>
    </source>
</evidence>
<sequence>MWFFIPFGIGFVLLLLKACLSRKKSRNPFAVDSRRPPAPLVIDKAERRKVIKQAFSPDKIPQYLDAIVIGSGIGGLGAAALLAKAGKRVLVLEQLAKIGGCCHTFNEKGYEFDVGIHYIGKMYEKSILRLMADQLTEGQLQWDKMDSPFDVVVLGDPSTSKQYNLYSGRDEYIEGLKRDFPGEAPAINKFMELVKTVSNRAGDMVILKMIPLSWARFLICTGLVNWLSPFFKMSSKSVTEVINELTQNEELKAIFGYIFLTYGVFPRQASFSLHAILIDHYLEGAWYPRGGASEISFHLIPVIQRAGGEVFARAPVSSILVNEEGKAYGVTVTSKKYPEPVNVFAPVVISDAGIFNTYKHLLSPKLQLLPGIQSQLNRARHGLAGFSLFIGLRGTREELGLKATNYYIYLDKNLDKLEAPYFTVSRDEAPKHIPVIYVSFPSAKDSAHEERCPGKSTLTALTFAQYEWFKEWKEEEVKKRGVDYESVKNTFAEAMLETILKFFPHLRDKIDCMVSGSPLSNQHYIASLRGEFYGISHDMQRWTPESVALFRAQTDIKNLYLSGQDAFLCGFGGALNGAMVCASAVLGRNLYLDLMHLKKQIKQTGSKKSN</sequence>
<dbReference type="EC" id="1.3.99.23" evidence="15"/>
<name>A0A6P8R4Q2_GEOSA</name>
<dbReference type="CTD" id="54884"/>
<evidence type="ECO:0000256" key="11">
    <source>
        <dbReference type="ARBA" id="ARBA00023002"/>
    </source>
</evidence>
<evidence type="ECO:0000256" key="9">
    <source>
        <dbReference type="ARBA" id="ARBA00022827"/>
    </source>
</evidence>
<dbReference type="KEGG" id="gsh:117362574"/>
<accession>A0A6P8R4Q2</accession>
<comment type="cofactor">
    <cofactor evidence="1">
        <name>NAD(+)</name>
        <dbReference type="ChEBI" id="CHEBI:57540"/>
    </cofactor>
</comment>
<keyword evidence="7 18" id="KW-0732">Signal</keyword>
<dbReference type="InParanoid" id="A0A6P8R4Q2"/>
<dbReference type="InterPro" id="IPR036188">
    <property type="entry name" value="FAD/NAD-bd_sf"/>
</dbReference>
<dbReference type="GO" id="GO:0051786">
    <property type="term" value="F:all-trans-retinol 13,14-reductase activity"/>
    <property type="evidence" value="ECO:0007669"/>
    <property type="project" value="UniProtKB-EC"/>
</dbReference>
<organism evidence="19 20">
    <name type="scientific">Geotrypetes seraphini</name>
    <name type="common">Gaboon caecilian</name>
    <name type="synonym">Caecilia seraphini</name>
    <dbReference type="NCBI Taxonomy" id="260995"/>
    <lineage>
        <taxon>Eukaryota</taxon>
        <taxon>Metazoa</taxon>
        <taxon>Chordata</taxon>
        <taxon>Craniata</taxon>
        <taxon>Vertebrata</taxon>
        <taxon>Euteleostomi</taxon>
        <taxon>Amphibia</taxon>
        <taxon>Gymnophiona</taxon>
        <taxon>Geotrypetes</taxon>
    </lineage>
</organism>
<dbReference type="AlphaFoldDB" id="A0A6P8R4Q2"/>
<evidence type="ECO:0000256" key="2">
    <source>
        <dbReference type="ARBA" id="ARBA00001937"/>
    </source>
</evidence>
<dbReference type="RefSeq" id="XP_033805044.1">
    <property type="nucleotide sequence ID" value="XM_033949153.1"/>
</dbReference>
<keyword evidence="9" id="KW-0274">FAD</keyword>
<keyword evidence="19" id="KW-1185">Reference proteome</keyword>
<dbReference type="FunCoup" id="A0A6P8R4Q2">
    <property type="interactions" value="545"/>
</dbReference>
<dbReference type="GO" id="GO:0005789">
    <property type="term" value="C:endoplasmic reticulum membrane"/>
    <property type="evidence" value="ECO:0007669"/>
    <property type="project" value="UniProtKB-SubCell"/>
</dbReference>
<gene>
    <name evidence="20" type="primary">RETSAT</name>
</gene>
<comment type="subcellular location">
    <subcellularLocation>
        <location evidence="4">Endoplasmic reticulum membrane</location>
        <topology evidence="4">Peripheral membrane protein</topology>
    </subcellularLocation>
</comment>
<evidence type="ECO:0000256" key="15">
    <source>
        <dbReference type="ARBA" id="ARBA00038979"/>
    </source>
</evidence>
<feature type="signal peptide" evidence="18">
    <location>
        <begin position="1"/>
        <end position="21"/>
    </location>
</feature>
<dbReference type="InterPro" id="IPR052206">
    <property type="entry name" value="Retinol_saturase"/>
</dbReference>
<keyword evidence="13" id="KW-0443">Lipid metabolism</keyword>
<dbReference type="PANTHER" id="PTHR46091">
    <property type="entry name" value="BLR7054 PROTEIN"/>
    <property type="match status" value="1"/>
</dbReference>
<keyword evidence="6" id="KW-0285">Flavoprotein</keyword>
<reference evidence="20" key="1">
    <citation type="submission" date="2025-08" db="UniProtKB">
        <authorList>
            <consortium name="RefSeq"/>
        </authorList>
    </citation>
    <scope>IDENTIFICATION</scope>
</reference>
<proteinExistence type="inferred from homology"/>
<keyword evidence="8" id="KW-0256">Endoplasmic reticulum</keyword>